<keyword evidence="7" id="KW-0067">ATP-binding</keyword>
<dbReference type="Proteomes" id="UP000322667">
    <property type="component" value="Chromosome D12"/>
</dbReference>
<feature type="transmembrane region" description="Helical" evidence="12">
    <location>
        <begin position="175"/>
        <end position="191"/>
    </location>
</feature>
<evidence type="ECO:0000256" key="3">
    <source>
        <dbReference type="ARBA" id="ARBA00022448"/>
    </source>
</evidence>
<sequence length="1276" mass="137446">MVTENGFNGDTNLHKACTSKSQETSKGDEKTNTVPFHKLFVFADSTDILLMIVGTVGAVGNGLCMPLMTILFGDLVNAFGQNQSNNQVVHVVSKVSLKFVYLAVGAGVAAFLQVSCWMVTGERQAARIRGLYLKTILRQDIAFFDVETNTGEVVGRMSGDTVLIQDAMGEKVGKVLQLLSTFFGGFIIAFVKGWLLTLVMLSSIPLLVISGATMAVIISKMATRGQTAYAQAATVVEQTIGSIRTVASFTGEKQAMSNYNKLLATAYKSGVHEGTAAGLGLGVVLLIIFCSYSLAVWFGGKMILEKGYTGGEVVNVIIAVLTGSMSLGQASPCMSAFAAGQAAAFKMFKTINRKPEIDPYDMSGKVLEDIHGDVELRDVYFSYPARPEEQIFSGFSLSIPCGTTAALVGESGSGKSTVISLIERFYDPLAGEVLIDGINLKDFQLRWIRGKIGLVSQEPVLFTSSIKDNIAYGKEDATIEEIQAAAELANAAKFIDKLPQGLDTMVGEHGTQLSGGQKQRVAIARAILKDPRILLLDEATSALDAESERVVQEALDRIMGNRTTVIVAHRLSTVRNANTIAVIHRGKMVEKGSHSELLKNPEGAYSQLIRLQEVNKESEQVADVSEVTPESFRQSSLRRSMKRSISRGSSIGDSSHHSFSVAFGLPTGMNVNDSSTVDTEDPSKQPLKQPLEVPIRRLAYLNKPEIPVLLLGTIAAVANGVILPIYGLLLSHVIETFFKPPDELKKDTRFWALIFMALGLASLLASPARTYFFSIAGCKLIQKIRLMCFSKVVHMEVGWFDEPDNSSGSIGARLSVDAASIRGLVGDALAQMVSNLASAIAGLVIAFVASWQLALIMLALVPLIGFTGYFQANFMKGFSADAKMMYEDASQVANDAVGSIRTVASFCTEEKMMQLYSKKCEGPLQTGIKQGLISGSGFGLSFFLMFSVYATNFYAGAQLVKHGHVKFSDVFQVFFGLTMATIGITQSSSFAPDSSKAKSAAASIFAIIDRESKIDPSDESGTTLENVKADIELHHVSFKYPLRPDIQIFQDLSLSIHAGKTVALVGESGSGKSTVISLLQRFYDPDSGHITLDGVEIRTLQLKWLRQQMGLVSQEPVLFNETIRANIAYGKGGNATEAEILAASELANAHKFISSLQQGYDTVVGERGVQLSGGQKQRVAIARAIVKSPKILLLDEATSALDAESERVVQDALDRIMVNRTTVVVAHRLSTIKNADVIAVVKNGVIVEKGKHDTLINIKDGLYASLVALHMSASAS</sequence>
<dbReference type="FunFam" id="1.20.1560.10:FF:000009">
    <property type="entry name" value="ABC transporter B family member 1"/>
    <property type="match status" value="1"/>
</dbReference>
<evidence type="ECO:0000259" key="14">
    <source>
        <dbReference type="PROSITE" id="PS50929"/>
    </source>
</evidence>
<dbReference type="Gene3D" id="3.40.50.300">
    <property type="entry name" value="P-loop containing nucleotide triphosphate hydrolases"/>
    <property type="match status" value="2"/>
</dbReference>
<keyword evidence="3" id="KW-0813">Transport</keyword>
<keyword evidence="10" id="KW-0325">Glycoprotein</keyword>
<evidence type="ECO:0000256" key="7">
    <source>
        <dbReference type="ARBA" id="ARBA00022840"/>
    </source>
</evidence>
<evidence type="ECO:0000256" key="9">
    <source>
        <dbReference type="ARBA" id="ARBA00023136"/>
    </source>
</evidence>
<dbReference type="GO" id="GO:0010328">
    <property type="term" value="F:auxin influx transmembrane transporter activity"/>
    <property type="evidence" value="ECO:0007669"/>
    <property type="project" value="UniProtKB-ARBA"/>
</dbReference>
<keyword evidence="6" id="KW-0547">Nucleotide-binding</keyword>
<dbReference type="PANTHER" id="PTHR43394:SF16">
    <property type="entry name" value="ABC TRANSPORTER B FAMILY MEMBER 4-LIKE ISOFORM X1"/>
    <property type="match status" value="1"/>
</dbReference>
<dbReference type="InterPro" id="IPR039421">
    <property type="entry name" value="Type_1_exporter"/>
</dbReference>
<dbReference type="InterPro" id="IPR017871">
    <property type="entry name" value="ABC_transporter-like_CS"/>
</dbReference>
<dbReference type="GO" id="GO:0005886">
    <property type="term" value="C:plasma membrane"/>
    <property type="evidence" value="ECO:0007669"/>
    <property type="project" value="UniProtKB-SubCell"/>
</dbReference>
<dbReference type="GO" id="GO:0090374">
    <property type="term" value="P:oligopeptide export from mitochondrion"/>
    <property type="evidence" value="ECO:0007669"/>
    <property type="project" value="TreeGrafter"/>
</dbReference>
<feature type="domain" description="ABC transporter" evidence="13">
    <location>
        <begin position="374"/>
        <end position="610"/>
    </location>
</feature>
<dbReference type="GO" id="GO:0005524">
    <property type="term" value="F:ATP binding"/>
    <property type="evidence" value="ECO:0007669"/>
    <property type="project" value="UniProtKB-KW"/>
</dbReference>
<feature type="domain" description="ABC transporter" evidence="13">
    <location>
        <begin position="1031"/>
        <end position="1268"/>
    </location>
</feature>
<keyword evidence="4 12" id="KW-0812">Transmembrane</keyword>
<dbReference type="CDD" id="cd03249">
    <property type="entry name" value="ABC_MTABC3_MDL1_MDL2"/>
    <property type="match status" value="2"/>
</dbReference>
<feature type="transmembrane region" description="Helical" evidence="12">
    <location>
        <begin position="99"/>
        <end position="119"/>
    </location>
</feature>
<dbReference type="PROSITE" id="PS00211">
    <property type="entry name" value="ABC_TRANSPORTER_1"/>
    <property type="match status" value="2"/>
</dbReference>
<dbReference type="SMART" id="SM00382">
    <property type="entry name" value="AAA"/>
    <property type="match status" value="2"/>
</dbReference>
<dbReference type="Pfam" id="PF00664">
    <property type="entry name" value="ABC_membrane"/>
    <property type="match status" value="2"/>
</dbReference>
<dbReference type="InterPro" id="IPR011527">
    <property type="entry name" value="ABC1_TM_dom"/>
</dbReference>
<dbReference type="FunFam" id="1.20.1560.10:FF:000025">
    <property type="entry name" value="ABC transporter B family member 9"/>
    <property type="match status" value="1"/>
</dbReference>
<evidence type="ECO:0000256" key="1">
    <source>
        <dbReference type="ARBA" id="ARBA00004651"/>
    </source>
</evidence>
<dbReference type="SUPFAM" id="SSF52540">
    <property type="entry name" value="P-loop containing nucleoside triphosphate hydrolases"/>
    <property type="match status" value="2"/>
</dbReference>
<evidence type="ECO:0000256" key="10">
    <source>
        <dbReference type="ARBA" id="ARBA00023180"/>
    </source>
</evidence>
<keyword evidence="16" id="KW-1185">Reference proteome</keyword>
<evidence type="ECO:0000256" key="2">
    <source>
        <dbReference type="ARBA" id="ARBA00007577"/>
    </source>
</evidence>
<dbReference type="InterPro" id="IPR003593">
    <property type="entry name" value="AAA+_ATPase"/>
</dbReference>
<dbReference type="EMBL" id="CM017634">
    <property type="protein sequence ID" value="TYH38969.1"/>
    <property type="molecule type" value="Genomic_DNA"/>
</dbReference>
<dbReference type="GO" id="GO:0015421">
    <property type="term" value="F:ABC-type oligopeptide transporter activity"/>
    <property type="evidence" value="ECO:0007669"/>
    <property type="project" value="TreeGrafter"/>
</dbReference>
<feature type="domain" description="ABC transmembrane type-1" evidence="14">
    <location>
        <begin position="52"/>
        <end position="339"/>
    </location>
</feature>
<evidence type="ECO:0000256" key="5">
    <source>
        <dbReference type="ARBA" id="ARBA00022737"/>
    </source>
</evidence>
<dbReference type="GO" id="GO:0010329">
    <property type="term" value="F:auxin efflux transmembrane transporter activity"/>
    <property type="evidence" value="ECO:0007669"/>
    <property type="project" value="UniProtKB-ARBA"/>
</dbReference>
<feature type="transmembrane region" description="Helical" evidence="12">
    <location>
        <begin position="276"/>
        <end position="298"/>
    </location>
</feature>
<feature type="compositionally biased region" description="Polar residues" evidence="11">
    <location>
        <begin position="1"/>
        <end position="11"/>
    </location>
</feature>
<feature type="transmembrane region" description="Helical" evidence="12">
    <location>
        <begin position="828"/>
        <end position="849"/>
    </location>
</feature>
<comment type="similarity">
    <text evidence="2">Belongs to the ABC transporter superfamily. ABCB family. Multidrug resistance exporter (TC 3.A.1.201) subfamily.</text>
</comment>
<reference evidence="15 16" key="1">
    <citation type="submission" date="2019-07" db="EMBL/GenBank/DDBJ databases">
        <title>WGS assembly of Gossypium tomentosum.</title>
        <authorList>
            <person name="Chen Z.J."/>
            <person name="Sreedasyam A."/>
            <person name="Ando A."/>
            <person name="Song Q."/>
            <person name="De L."/>
            <person name="Hulse-Kemp A."/>
            <person name="Ding M."/>
            <person name="Ye W."/>
            <person name="Kirkbride R."/>
            <person name="Jenkins J."/>
            <person name="Plott C."/>
            <person name="Lovell J."/>
            <person name="Lin Y.-M."/>
            <person name="Vaughn R."/>
            <person name="Liu B."/>
            <person name="Li W."/>
            <person name="Simpson S."/>
            <person name="Scheffler B."/>
            <person name="Saski C."/>
            <person name="Grover C."/>
            <person name="Hu G."/>
            <person name="Conover J."/>
            <person name="Carlson J."/>
            <person name="Shu S."/>
            <person name="Boston L."/>
            <person name="Williams M."/>
            <person name="Peterson D."/>
            <person name="Mcgee K."/>
            <person name="Jones D."/>
            <person name="Wendel J."/>
            <person name="Stelly D."/>
            <person name="Grimwood J."/>
            <person name="Schmutz J."/>
        </authorList>
    </citation>
    <scope>NUCLEOTIDE SEQUENCE [LARGE SCALE GENOMIC DNA]</scope>
    <source>
        <strain evidence="15">7179.01</strain>
    </source>
</reference>
<dbReference type="InterPro" id="IPR027417">
    <property type="entry name" value="P-loop_NTPase"/>
</dbReference>
<organism evidence="15 16">
    <name type="scientific">Gossypium tomentosum</name>
    <name type="common">Hawaiian cotton</name>
    <name type="synonym">Gossypium sandvicense</name>
    <dbReference type="NCBI Taxonomy" id="34277"/>
    <lineage>
        <taxon>Eukaryota</taxon>
        <taxon>Viridiplantae</taxon>
        <taxon>Streptophyta</taxon>
        <taxon>Embryophyta</taxon>
        <taxon>Tracheophyta</taxon>
        <taxon>Spermatophyta</taxon>
        <taxon>Magnoliopsida</taxon>
        <taxon>eudicotyledons</taxon>
        <taxon>Gunneridae</taxon>
        <taxon>Pentapetalae</taxon>
        <taxon>rosids</taxon>
        <taxon>malvids</taxon>
        <taxon>Malvales</taxon>
        <taxon>Malvaceae</taxon>
        <taxon>Malvoideae</taxon>
        <taxon>Gossypium</taxon>
    </lineage>
</organism>
<gene>
    <name evidence="15" type="ORF">ES332_D12G146900v1</name>
</gene>
<feature type="region of interest" description="Disordered" evidence="11">
    <location>
        <begin position="1"/>
        <end position="30"/>
    </location>
</feature>
<dbReference type="Pfam" id="PF00005">
    <property type="entry name" value="ABC_tran"/>
    <property type="match status" value="2"/>
</dbReference>
<feature type="domain" description="ABC transmembrane type-1" evidence="14">
    <location>
        <begin position="710"/>
        <end position="996"/>
    </location>
</feature>
<dbReference type="Gene3D" id="1.20.1560.10">
    <property type="entry name" value="ABC transporter type 1, transmembrane domain"/>
    <property type="match status" value="1"/>
</dbReference>
<evidence type="ECO:0000313" key="16">
    <source>
        <dbReference type="Proteomes" id="UP000322667"/>
    </source>
</evidence>
<dbReference type="CDD" id="cd18577">
    <property type="entry name" value="ABC_6TM_Pgp_ABCB1_D1_like"/>
    <property type="match status" value="1"/>
</dbReference>
<feature type="transmembrane region" description="Helical" evidence="12">
    <location>
        <begin position="48"/>
        <end position="72"/>
    </location>
</feature>
<dbReference type="InterPro" id="IPR003439">
    <property type="entry name" value="ABC_transporter-like_ATP-bd"/>
</dbReference>
<keyword evidence="9 12" id="KW-0472">Membrane</keyword>
<evidence type="ECO:0000256" key="6">
    <source>
        <dbReference type="ARBA" id="ARBA00022741"/>
    </source>
</evidence>
<feature type="transmembrane region" description="Helical" evidence="12">
    <location>
        <begin position="855"/>
        <end position="875"/>
    </location>
</feature>
<dbReference type="GO" id="GO:0016887">
    <property type="term" value="F:ATP hydrolysis activity"/>
    <property type="evidence" value="ECO:0007669"/>
    <property type="project" value="InterPro"/>
</dbReference>
<protein>
    <submittedName>
        <fullName evidence="15">Uncharacterized protein</fullName>
    </submittedName>
</protein>
<evidence type="ECO:0000256" key="12">
    <source>
        <dbReference type="SAM" id="Phobius"/>
    </source>
</evidence>
<evidence type="ECO:0000256" key="11">
    <source>
        <dbReference type="SAM" id="MobiDB-lite"/>
    </source>
</evidence>
<proteinExistence type="inferred from homology"/>
<keyword evidence="5" id="KW-0677">Repeat</keyword>
<evidence type="ECO:0000259" key="13">
    <source>
        <dbReference type="PROSITE" id="PS50893"/>
    </source>
</evidence>
<dbReference type="PANTHER" id="PTHR43394">
    <property type="entry name" value="ATP-DEPENDENT PERMEASE MDL1, MITOCHONDRIAL"/>
    <property type="match status" value="1"/>
</dbReference>
<dbReference type="PROSITE" id="PS50929">
    <property type="entry name" value="ABC_TM1F"/>
    <property type="match status" value="2"/>
</dbReference>
<dbReference type="FunFam" id="1.20.1560.10:FF:000044">
    <property type="entry name" value="ABC transporter B family member 9"/>
    <property type="match status" value="1"/>
</dbReference>
<feature type="transmembrane region" description="Helical" evidence="12">
    <location>
        <begin position="750"/>
        <end position="772"/>
    </location>
</feature>
<evidence type="ECO:0000313" key="15">
    <source>
        <dbReference type="EMBL" id="TYH38969.1"/>
    </source>
</evidence>
<evidence type="ECO:0000256" key="4">
    <source>
        <dbReference type="ARBA" id="ARBA00022692"/>
    </source>
</evidence>
<dbReference type="GO" id="GO:0005743">
    <property type="term" value="C:mitochondrial inner membrane"/>
    <property type="evidence" value="ECO:0007669"/>
    <property type="project" value="TreeGrafter"/>
</dbReference>
<dbReference type="AlphaFoldDB" id="A0A5D2IAP5"/>
<comment type="subcellular location">
    <subcellularLocation>
        <location evidence="1">Cell membrane</location>
        <topology evidence="1">Multi-pass membrane protein</topology>
    </subcellularLocation>
</comment>
<dbReference type="FunFam" id="3.40.50.300:FF:000066">
    <property type="entry name" value="ABC transporter B family member 1"/>
    <property type="match status" value="2"/>
</dbReference>
<name>A0A5D2IAP5_GOSTO</name>
<evidence type="ECO:0000256" key="8">
    <source>
        <dbReference type="ARBA" id="ARBA00022989"/>
    </source>
</evidence>
<keyword evidence="8 12" id="KW-1133">Transmembrane helix</keyword>
<dbReference type="SUPFAM" id="SSF90123">
    <property type="entry name" value="ABC transporter transmembrane region"/>
    <property type="match status" value="2"/>
</dbReference>
<feature type="transmembrane region" description="Helical" evidence="12">
    <location>
        <begin position="197"/>
        <end position="218"/>
    </location>
</feature>
<accession>A0A5D2IAP5</accession>
<dbReference type="PROSITE" id="PS50893">
    <property type="entry name" value="ABC_TRANSPORTER_2"/>
    <property type="match status" value="2"/>
</dbReference>
<dbReference type="CDD" id="cd18578">
    <property type="entry name" value="ABC_6TM_Pgp_ABCB1_D2_like"/>
    <property type="match status" value="1"/>
</dbReference>
<feature type="transmembrane region" description="Helical" evidence="12">
    <location>
        <begin position="706"/>
        <end position="730"/>
    </location>
</feature>
<dbReference type="InterPro" id="IPR036640">
    <property type="entry name" value="ABC1_TM_sf"/>
</dbReference>